<feature type="compositionally biased region" description="Basic residues" evidence="7">
    <location>
        <begin position="165"/>
        <end position="178"/>
    </location>
</feature>
<feature type="compositionally biased region" description="Low complexity" evidence="7">
    <location>
        <begin position="988"/>
        <end position="1041"/>
    </location>
</feature>
<feature type="compositionally biased region" description="Basic residues" evidence="7">
    <location>
        <begin position="56"/>
        <end position="73"/>
    </location>
</feature>
<feature type="compositionally biased region" description="Low complexity" evidence="7">
    <location>
        <begin position="906"/>
        <end position="916"/>
    </location>
</feature>
<evidence type="ECO:0000256" key="5">
    <source>
        <dbReference type="ARBA" id="ARBA00023242"/>
    </source>
</evidence>
<keyword evidence="6" id="KW-0175">Coiled coil</keyword>
<feature type="compositionally biased region" description="Pro residues" evidence="7">
    <location>
        <begin position="978"/>
        <end position="987"/>
    </location>
</feature>
<dbReference type="Pfam" id="PF20635">
    <property type="entry name" value="SMN_YG-box"/>
    <property type="match status" value="1"/>
</dbReference>
<evidence type="ECO:0000256" key="3">
    <source>
        <dbReference type="ARBA" id="ARBA00022664"/>
    </source>
</evidence>
<dbReference type="InterPro" id="IPR010304">
    <property type="entry name" value="SMN_Tudor"/>
</dbReference>
<feature type="compositionally biased region" description="Pro residues" evidence="7">
    <location>
        <begin position="186"/>
        <end position="209"/>
    </location>
</feature>
<comment type="caution">
    <text evidence="11">The sequence shown here is derived from an EMBL/GenBank/DDBJ whole genome shotgun (WGS) entry which is preliminary data.</text>
</comment>
<feature type="region of interest" description="Disordered" evidence="7">
    <location>
        <begin position="937"/>
        <end position="1061"/>
    </location>
</feature>
<dbReference type="GO" id="GO:0008380">
    <property type="term" value="P:RNA splicing"/>
    <property type="evidence" value="ECO:0007669"/>
    <property type="project" value="UniProtKB-KW"/>
</dbReference>
<dbReference type="Pfam" id="PF06003">
    <property type="entry name" value="SMN_Tudor"/>
    <property type="match status" value="1"/>
</dbReference>
<name>A0A6A4SQU7_SCOMX</name>
<comment type="subcellular location">
    <subcellularLocation>
        <location evidence="1">Nucleus</location>
        <location evidence="1">Cajal body</location>
    </subcellularLocation>
</comment>
<feature type="region of interest" description="Disordered" evidence="7">
    <location>
        <begin position="42"/>
        <end position="78"/>
    </location>
</feature>
<dbReference type="GO" id="GO:0003723">
    <property type="term" value="F:RNA binding"/>
    <property type="evidence" value="ECO:0007669"/>
    <property type="project" value="InterPro"/>
</dbReference>
<dbReference type="SMART" id="SM00742">
    <property type="entry name" value="Hr1"/>
    <property type="match status" value="1"/>
</dbReference>
<dbReference type="SUPFAM" id="SSF63748">
    <property type="entry name" value="Tudor/PWWP/MBT"/>
    <property type="match status" value="1"/>
</dbReference>
<feature type="region of interest" description="Disordered" evidence="7">
    <location>
        <begin position="136"/>
        <end position="210"/>
    </location>
</feature>
<reference evidence="11 12" key="1">
    <citation type="submission" date="2019-06" db="EMBL/GenBank/DDBJ databases">
        <title>Draft genomes of female and male turbot (Scophthalmus maximus).</title>
        <authorList>
            <person name="Xu H."/>
            <person name="Xu X.-W."/>
            <person name="Shao C."/>
            <person name="Chen S."/>
        </authorList>
    </citation>
    <scope>NUCLEOTIDE SEQUENCE [LARGE SCALE GENOMIC DNA]</scope>
    <source>
        <strain evidence="11">Ysfricsl-2016a</strain>
        <tissue evidence="11">Blood</tissue>
    </source>
</reference>
<dbReference type="InterPro" id="IPR012966">
    <property type="entry name" value="AHD"/>
</dbReference>
<dbReference type="SUPFAM" id="SSF50729">
    <property type="entry name" value="PH domain-like"/>
    <property type="match status" value="1"/>
</dbReference>
<dbReference type="CDD" id="cd22852">
    <property type="entry name" value="SMN_C"/>
    <property type="match status" value="1"/>
</dbReference>
<feature type="domain" description="PH" evidence="8">
    <location>
        <begin position="679"/>
        <end position="786"/>
    </location>
</feature>
<evidence type="ECO:0000256" key="1">
    <source>
        <dbReference type="ARBA" id="ARBA00004408"/>
    </source>
</evidence>
<feature type="domain" description="Tudor" evidence="9">
    <location>
        <begin position="80"/>
        <end position="140"/>
    </location>
</feature>
<dbReference type="CDD" id="cd13249">
    <property type="entry name" value="PH_rhotekin2"/>
    <property type="match status" value="1"/>
</dbReference>
<feature type="region of interest" description="Disordered" evidence="7">
    <location>
        <begin position="859"/>
        <end position="917"/>
    </location>
</feature>
<dbReference type="Gene3D" id="2.30.30.140">
    <property type="match status" value="1"/>
</dbReference>
<dbReference type="InterPro" id="IPR011072">
    <property type="entry name" value="HR1_rho-bd"/>
</dbReference>
<dbReference type="Pfam" id="PF08174">
    <property type="entry name" value="Anillin"/>
    <property type="match status" value="1"/>
</dbReference>
<dbReference type="SMART" id="SM00333">
    <property type="entry name" value="TUDOR"/>
    <property type="match status" value="1"/>
</dbReference>
<comment type="similarity">
    <text evidence="2">Belongs to the SMN family.</text>
</comment>
<evidence type="ECO:0000256" key="6">
    <source>
        <dbReference type="PROSITE-ProRule" id="PRU01207"/>
    </source>
</evidence>
<dbReference type="InterPro" id="IPR047313">
    <property type="entry name" value="SMN_C"/>
</dbReference>
<evidence type="ECO:0000256" key="2">
    <source>
        <dbReference type="ARBA" id="ARBA00005371"/>
    </source>
</evidence>
<evidence type="ECO:0000313" key="12">
    <source>
        <dbReference type="Proteomes" id="UP000438429"/>
    </source>
</evidence>
<dbReference type="PANTHER" id="PTHR21538:SF19">
    <property type="entry name" value="RHOTEKIN"/>
    <property type="match status" value="1"/>
</dbReference>
<dbReference type="PROSITE" id="PS50003">
    <property type="entry name" value="PH_DOMAIN"/>
    <property type="match status" value="1"/>
</dbReference>
<keyword evidence="3" id="KW-0507">mRNA processing</keyword>
<dbReference type="Gene3D" id="3.40.190.10">
    <property type="entry name" value="Periplasmic binding protein-like II"/>
    <property type="match status" value="1"/>
</dbReference>
<feature type="domain" description="REM-1" evidence="10">
    <location>
        <begin position="389"/>
        <end position="463"/>
    </location>
</feature>
<dbReference type="InterPro" id="IPR011993">
    <property type="entry name" value="PH-like_dom_sf"/>
</dbReference>
<dbReference type="SMART" id="SM00233">
    <property type="entry name" value="PH"/>
    <property type="match status" value="1"/>
</dbReference>
<dbReference type="GO" id="GO:0000281">
    <property type="term" value="P:mitotic cytokinesis"/>
    <property type="evidence" value="ECO:0007669"/>
    <property type="project" value="TreeGrafter"/>
</dbReference>
<dbReference type="PANTHER" id="PTHR21538">
    <property type="entry name" value="ANILLIN/RHOTEKIN RTKN"/>
    <property type="match status" value="1"/>
</dbReference>
<organism evidence="11 12">
    <name type="scientific">Scophthalmus maximus</name>
    <name type="common">Turbot</name>
    <name type="synonym">Psetta maxima</name>
    <dbReference type="NCBI Taxonomy" id="52904"/>
    <lineage>
        <taxon>Eukaryota</taxon>
        <taxon>Metazoa</taxon>
        <taxon>Chordata</taxon>
        <taxon>Craniata</taxon>
        <taxon>Vertebrata</taxon>
        <taxon>Euteleostomi</taxon>
        <taxon>Actinopterygii</taxon>
        <taxon>Neopterygii</taxon>
        <taxon>Teleostei</taxon>
        <taxon>Neoteleostei</taxon>
        <taxon>Acanthomorphata</taxon>
        <taxon>Carangaria</taxon>
        <taxon>Pleuronectiformes</taxon>
        <taxon>Pleuronectoidei</taxon>
        <taxon>Scophthalmidae</taxon>
        <taxon>Scophthalmus</taxon>
    </lineage>
</organism>
<dbReference type="InterPro" id="IPR049481">
    <property type="entry name" value="SMN_G2-BD"/>
</dbReference>
<evidence type="ECO:0000313" key="11">
    <source>
        <dbReference type="EMBL" id="KAF0033394.1"/>
    </source>
</evidence>
<dbReference type="PROSITE" id="PS50304">
    <property type="entry name" value="TUDOR"/>
    <property type="match status" value="1"/>
</dbReference>
<dbReference type="PROSITE" id="PS51860">
    <property type="entry name" value="REM_1"/>
    <property type="match status" value="1"/>
</dbReference>
<dbReference type="CDD" id="cd20398">
    <property type="entry name" value="Tudor_SMN"/>
    <property type="match status" value="1"/>
</dbReference>
<evidence type="ECO:0000256" key="7">
    <source>
        <dbReference type="SAM" id="MobiDB-lite"/>
    </source>
</evidence>
<evidence type="ECO:0000259" key="10">
    <source>
        <dbReference type="PROSITE" id="PS51860"/>
    </source>
</evidence>
<evidence type="ECO:0000256" key="4">
    <source>
        <dbReference type="ARBA" id="ARBA00023187"/>
    </source>
</evidence>
<keyword evidence="4" id="KW-0508">mRNA splicing</keyword>
<gene>
    <name evidence="11" type="ORF">F2P81_013460</name>
</gene>
<dbReference type="Pfam" id="PF20636">
    <property type="entry name" value="SMN_G2-BD"/>
    <property type="match status" value="1"/>
</dbReference>
<dbReference type="InterPro" id="IPR051364">
    <property type="entry name" value="Cytokinesis/Rho-signaling"/>
</dbReference>
<keyword evidence="5" id="KW-0539">Nucleus</keyword>
<dbReference type="Pfam" id="PF00169">
    <property type="entry name" value="PH"/>
    <property type="match status" value="1"/>
</dbReference>
<evidence type="ECO:0000259" key="8">
    <source>
        <dbReference type="PROSITE" id="PS50003"/>
    </source>
</evidence>
<dbReference type="InterPro" id="IPR001849">
    <property type="entry name" value="PH_domain"/>
</dbReference>
<dbReference type="Proteomes" id="UP000438429">
    <property type="component" value="Unassembled WGS sequence"/>
</dbReference>
<dbReference type="GO" id="GO:0006397">
    <property type="term" value="P:mRNA processing"/>
    <property type="evidence" value="ECO:0007669"/>
    <property type="project" value="UniProtKB-KW"/>
</dbReference>
<dbReference type="GO" id="GO:0005826">
    <property type="term" value="C:actomyosin contractile ring"/>
    <property type="evidence" value="ECO:0007669"/>
    <property type="project" value="TreeGrafter"/>
</dbReference>
<dbReference type="Gene3D" id="2.30.29.30">
    <property type="entry name" value="Pleckstrin-homology domain (PH domain)/Phosphotyrosine-binding domain (PTB)"/>
    <property type="match status" value="1"/>
</dbReference>
<proteinExistence type="inferred from homology"/>
<sequence>MANGCKEVLFSRGSGQSDDSDIWDDTALIKAYDKAVVSFKTALKSEDEPPASKKNQPGKKRKNNKKNQSRKRTNAPPDKVWQVGDSCCAYWSEDGQLYAATISAMDETRDTCTVVFTGYGNEEEQNLEDLLAELSEGDDETDAKVKEAESSTEESESSAANKPKQQPHSKAQKSKKGSRQSGAHGPIPPSWPPMMPFGPPMIPPPPPMSPDMMDDEALGSMLISWYMSGYHTGYYLWKLMHPGRIAPKLEILSDRYVFSRCLDVWFVGHRMPVDQLANMEEKLWILEDLNMMYIRQIALSLQPKCTASPSPAHPSFTLYVGLLFALPLSRAVSVCGTADWSNTCHSEGTICGNHGDNILLAYVSLRPCKPVWFAALLTVDGSETIIYLFYFKETKNRFFDSLDSDIQKKIDHEIRMRDGACKLLAACSQRDQALEAAKSLQTCSTRIMAYMSELQRMKEAQVMQKVTRRSSDAGPMDDRLPCKGKVAISDLRIPLMWKDTEYFKNKGELHRCAVFCLLQLGGEIFDTDMVIVDRTLTDICFDNAIVFSEASPGFELRVELYSCCSEDDYSAGSTPRKLASKLSSSLGRSAGKKLRAAMEPGPCSPVSNGGASPLLLPVPSVPGPKYHLLAHTTLSLSHVQDSFRTHDLTISGNEECSYWLPLYGSMCCRLAAQPHCMTKQMITGCLKVKQCGGDPQSWTKVYAVLKGTSLFCYHRQEDVEANVEPAFTIAINKETRIRASEKDPQSKVQNICISNQYGGEEVTHTLTTDSREDTHRWMEAFWQHFYDMSQWKQCCDDLMKIELPSPRKPAPVTPKQGSLYHEMVIESSDDLSSTVSDILARRLQELELRSQLGTSPTWMSVFEENNPKGAGRPHPCTSRLSGHSPCTPHRLPRSPVSPHRCQQPGLLSSDASLASDSDSHCSTSPCSHYHGWPERSSNFSLSSSSPSRLRPRTLSLDAKLSTLRGRGSGGGGTFQCPCQPPPSPLLAPMPISSRSPRSQRSTQTTLSSSSSTSSNSSSNSEGSHSPESSEGVPFSRPSPARRSLRNLRARLDPRNWLQSQV</sequence>
<dbReference type="GO" id="GO:0000915">
    <property type="term" value="P:actomyosin contractile ring assembly"/>
    <property type="evidence" value="ECO:0007669"/>
    <property type="project" value="TreeGrafter"/>
</dbReference>
<dbReference type="GO" id="GO:0007165">
    <property type="term" value="P:signal transduction"/>
    <property type="evidence" value="ECO:0007669"/>
    <property type="project" value="InterPro"/>
</dbReference>
<evidence type="ECO:0008006" key="13">
    <source>
        <dbReference type="Google" id="ProtNLM"/>
    </source>
</evidence>
<dbReference type="CDD" id="cd22851">
    <property type="entry name" value="SMN_N"/>
    <property type="match status" value="1"/>
</dbReference>
<feature type="compositionally biased region" description="Low complexity" evidence="7">
    <location>
        <begin position="937"/>
        <end position="965"/>
    </location>
</feature>
<evidence type="ECO:0000259" key="9">
    <source>
        <dbReference type="PROSITE" id="PS50304"/>
    </source>
</evidence>
<dbReference type="GO" id="GO:0015030">
    <property type="term" value="C:Cajal body"/>
    <property type="evidence" value="ECO:0007669"/>
    <property type="project" value="UniProtKB-SubCell"/>
</dbReference>
<protein>
    <recommendedName>
        <fullName evidence="13">Rhotekin</fullName>
    </recommendedName>
</protein>
<dbReference type="InterPro" id="IPR002999">
    <property type="entry name" value="Tudor"/>
</dbReference>
<dbReference type="InterPro" id="IPR047298">
    <property type="entry name" value="Tudor_SMN_eumet"/>
</dbReference>
<accession>A0A6A4SQU7</accession>
<dbReference type="EMBL" id="VEVO01000012">
    <property type="protein sequence ID" value="KAF0033394.1"/>
    <property type="molecule type" value="Genomic_DNA"/>
</dbReference>
<dbReference type="AlphaFoldDB" id="A0A6A4SQU7"/>
<dbReference type="GO" id="GO:0031106">
    <property type="term" value="P:septin ring organization"/>
    <property type="evidence" value="ECO:0007669"/>
    <property type="project" value="TreeGrafter"/>
</dbReference>